<dbReference type="OrthoDB" id="1683185at2759"/>
<dbReference type="AlphaFoldDB" id="A0A200PX96"/>
<dbReference type="EMBL" id="MVGT01003947">
    <property type="protein sequence ID" value="OVA02863.1"/>
    <property type="molecule type" value="Genomic_DNA"/>
</dbReference>
<dbReference type="STRING" id="56857.A0A200PX96"/>
<reference evidence="1 2" key="1">
    <citation type="journal article" date="2017" name="Mol. Plant">
        <title>The Genome of Medicinal Plant Macleaya cordata Provides New Insights into Benzylisoquinoline Alkaloids Metabolism.</title>
        <authorList>
            <person name="Liu X."/>
            <person name="Liu Y."/>
            <person name="Huang P."/>
            <person name="Ma Y."/>
            <person name="Qing Z."/>
            <person name="Tang Q."/>
            <person name="Cao H."/>
            <person name="Cheng P."/>
            <person name="Zheng Y."/>
            <person name="Yuan Z."/>
            <person name="Zhou Y."/>
            <person name="Liu J."/>
            <person name="Tang Z."/>
            <person name="Zhuo Y."/>
            <person name="Zhang Y."/>
            <person name="Yu L."/>
            <person name="Huang J."/>
            <person name="Yang P."/>
            <person name="Peng Q."/>
            <person name="Zhang J."/>
            <person name="Jiang W."/>
            <person name="Zhang Z."/>
            <person name="Lin K."/>
            <person name="Ro D.K."/>
            <person name="Chen X."/>
            <person name="Xiong X."/>
            <person name="Shang Y."/>
            <person name="Huang S."/>
            <person name="Zeng J."/>
        </authorList>
    </citation>
    <scope>NUCLEOTIDE SEQUENCE [LARGE SCALE GENOMIC DNA]</scope>
    <source>
        <strain evidence="2">cv. BLH2017</strain>
        <tissue evidence="1">Root</tissue>
    </source>
</reference>
<gene>
    <name evidence="1" type="ORF">BVC80_9095g57</name>
</gene>
<dbReference type="InParanoid" id="A0A200PX96"/>
<comment type="caution">
    <text evidence="1">The sequence shown here is derived from an EMBL/GenBank/DDBJ whole genome shotgun (WGS) entry which is preliminary data.</text>
</comment>
<name>A0A200PX96_MACCD</name>
<accession>A0A200PX96</accession>
<protein>
    <submittedName>
        <fullName evidence="1">Uncharacterized protein</fullName>
    </submittedName>
</protein>
<keyword evidence="2" id="KW-1185">Reference proteome</keyword>
<organism evidence="1 2">
    <name type="scientific">Macleaya cordata</name>
    <name type="common">Five-seeded plume-poppy</name>
    <name type="synonym">Bocconia cordata</name>
    <dbReference type="NCBI Taxonomy" id="56857"/>
    <lineage>
        <taxon>Eukaryota</taxon>
        <taxon>Viridiplantae</taxon>
        <taxon>Streptophyta</taxon>
        <taxon>Embryophyta</taxon>
        <taxon>Tracheophyta</taxon>
        <taxon>Spermatophyta</taxon>
        <taxon>Magnoliopsida</taxon>
        <taxon>Ranunculales</taxon>
        <taxon>Papaveraceae</taxon>
        <taxon>Papaveroideae</taxon>
        <taxon>Macleaya</taxon>
    </lineage>
</organism>
<proteinExistence type="predicted"/>
<sequence length="123" mass="13557">MKIQRSSLDVSVQMGRWWRIRRSFGGAVLSILLVVVLAQQVQHSSAASTSESHGKQQLMRWNHPKRELVDKVNKNGGPYVGIVMAYSTEEIALQSSGLFVPNSQFPTVDLSETVGGESPGRFS</sequence>
<evidence type="ECO:0000313" key="1">
    <source>
        <dbReference type="EMBL" id="OVA02863.1"/>
    </source>
</evidence>
<evidence type="ECO:0000313" key="2">
    <source>
        <dbReference type="Proteomes" id="UP000195402"/>
    </source>
</evidence>
<dbReference type="Proteomes" id="UP000195402">
    <property type="component" value="Unassembled WGS sequence"/>
</dbReference>